<evidence type="ECO:0000256" key="1">
    <source>
        <dbReference type="SAM" id="MobiDB-lite"/>
    </source>
</evidence>
<feature type="compositionally biased region" description="Acidic residues" evidence="1">
    <location>
        <begin position="110"/>
        <end position="139"/>
    </location>
</feature>
<sequence length="139" mass="14958">MSGIEIDIGVVISQEITLIASNATKFSFPALITALCKAKCVVSNTPEDIWDSQQAIRRSTPCLMDNLHKLSLAVLDTLNDYLMTSSQFDLLALGHAKILVEGVAATNFVDSEDEDDDGTNGVDDADDVVEEEVPPDDDA</sequence>
<accession>A0A4D6N1P3</accession>
<organism evidence="2 3">
    <name type="scientific">Vigna unguiculata</name>
    <name type="common">Cowpea</name>
    <dbReference type="NCBI Taxonomy" id="3917"/>
    <lineage>
        <taxon>Eukaryota</taxon>
        <taxon>Viridiplantae</taxon>
        <taxon>Streptophyta</taxon>
        <taxon>Embryophyta</taxon>
        <taxon>Tracheophyta</taxon>
        <taxon>Spermatophyta</taxon>
        <taxon>Magnoliopsida</taxon>
        <taxon>eudicotyledons</taxon>
        <taxon>Gunneridae</taxon>
        <taxon>Pentapetalae</taxon>
        <taxon>rosids</taxon>
        <taxon>fabids</taxon>
        <taxon>Fabales</taxon>
        <taxon>Fabaceae</taxon>
        <taxon>Papilionoideae</taxon>
        <taxon>50 kb inversion clade</taxon>
        <taxon>NPAAA clade</taxon>
        <taxon>indigoferoid/millettioid clade</taxon>
        <taxon>Phaseoleae</taxon>
        <taxon>Vigna</taxon>
    </lineage>
</organism>
<protein>
    <submittedName>
        <fullName evidence="2">Uncharacterized protein</fullName>
    </submittedName>
</protein>
<gene>
    <name evidence="2" type="ORF">DEO72_LG9g1381</name>
</gene>
<proteinExistence type="predicted"/>
<feature type="region of interest" description="Disordered" evidence="1">
    <location>
        <begin position="109"/>
        <end position="139"/>
    </location>
</feature>
<name>A0A4D6N1P3_VIGUN</name>
<dbReference type="EMBL" id="CP039353">
    <property type="protein sequence ID" value="QCE06369.1"/>
    <property type="molecule type" value="Genomic_DNA"/>
</dbReference>
<evidence type="ECO:0000313" key="2">
    <source>
        <dbReference type="EMBL" id="QCE06369.1"/>
    </source>
</evidence>
<dbReference type="AlphaFoldDB" id="A0A4D6N1P3"/>
<reference evidence="2 3" key="1">
    <citation type="submission" date="2019-04" db="EMBL/GenBank/DDBJ databases">
        <title>An improved genome assembly and genetic linkage map for asparagus bean, Vigna unguiculata ssp. sesquipedialis.</title>
        <authorList>
            <person name="Xia Q."/>
            <person name="Zhang R."/>
            <person name="Dong Y."/>
        </authorList>
    </citation>
    <scope>NUCLEOTIDE SEQUENCE [LARGE SCALE GENOMIC DNA]</scope>
    <source>
        <tissue evidence="2">Leaf</tissue>
    </source>
</reference>
<dbReference type="Proteomes" id="UP000501690">
    <property type="component" value="Linkage Group LG9"/>
</dbReference>
<evidence type="ECO:0000313" key="3">
    <source>
        <dbReference type="Proteomes" id="UP000501690"/>
    </source>
</evidence>
<keyword evidence="3" id="KW-1185">Reference proteome</keyword>